<evidence type="ECO:0000313" key="2">
    <source>
        <dbReference type="Proteomes" id="UP001472677"/>
    </source>
</evidence>
<comment type="caution">
    <text evidence="1">The sequence shown here is derived from an EMBL/GenBank/DDBJ whole genome shotgun (WGS) entry which is preliminary data.</text>
</comment>
<gene>
    <name evidence="1" type="ORF">V6N12_044260</name>
</gene>
<accession>A0ABR2DGR9</accession>
<organism evidence="1 2">
    <name type="scientific">Hibiscus sabdariffa</name>
    <name type="common">roselle</name>
    <dbReference type="NCBI Taxonomy" id="183260"/>
    <lineage>
        <taxon>Eukaryota</taxon>
        <taxon>Viridiplantae</taxon>
        <taxon>Streptophyta</taxon>
        <taxon>Embryophyta</taxon>
        <taxon>Tracheophyta</taxon>
        <taxon>Spermatophyta</taxon>
        <taxon>Magnoliopsida</taxon>
        <taxon>eudicotyledons</taxon>
        <taxon>Gunneridae</taxon>
        <taxon>Pentapetalae</taxon>
        <taxon>rosids</taxon>
        <taxon>malvids</taxon>
        <taxon>Malvales</taxon>
        <taxon>Malvaceae</taxon>
        <taxon>Malvoideae</taxon>
        <taxon>Hibiscus</taxon>
    </lineage>
</organism>
<sequence>MVHTVSINNGNANFVRWFTETQRLLQKKELGRHVFHKAIGKFHGHSGIARLMLFYARDDPKSAGMPRTYDLCLKASTPVSNALPGASKIAKIP</sequence>
<proteinExistence type="predicted"/>
<dbReference type="Proteomes" id="UP001472677">
    <property type="component" value="Unassembled WGS sequence"/>
</dbReference>
<name>A0ABR2DGR9_9ROSI</name>
<evidence type="ECO:0000313" key="1">
    <source>
        <dbReference type="EMBL" id="KAK8538123.1"/>
    </source>
</evidence>
<reference evidence="1 2" key="1">
    <citation type="journal article" date="2024" name="G3 (Bethesda)">
        <title>Genome assembly of Hibiscus sabdariffa L. provides insights into metabolisms of medicinal natural products.</title>
        <authorList>
            <person name="Kim T."/>
        </authorList>
    </citation>
    <scope>NUCLEOTIDE SEQUENCE [LARGE SCALE GENOMIC DNA]</scope>
    <source>
        <strain evidence="1">TK-2024</strain>
        <tissue evidence="1">Old leaves</tissue>
    </source>
</reference>
<protein>
    <submittedName>
        <fullName evidence="1">Uncharacterized protein</fullName>
    </submittedName>
</protein>
<keyword evidence="2" id="KW-1185">Reference proteome</keyword>
<dbReference type="EMBL" id="JBBPBM010000028">
    <property type="protein sequence ID" value="KAK8538123.1"/>
    <property type="molecule type" value="Genomic_DNA"/>
</dbReference>